<dbReference type="InterPro" id="IPR002656">
    <property type="entry name" value="Acyl_transf_3_dom"/>
</dbReference>
<feature type="transmembrane region" description="Helical" evidence="1">
    <location>
        <begin position="106"/>
        <end position="130"/>
    </location>
</feature>
<feature type="transmembrane region" description="Helical" evidence="1">
    <location>
        <begin position="322"/>
        <end position="342"/>
    </location>
</feature>
<feature type="domain" description="Acyltransferase 3" evidence="2">
    <location>
        <begin position="42"/>
        <end position="342"/>
    </location>
</feature>
<name>A0A5D3KAK1_9BRAD</name>
<dbReference type="Pfam" id="PF01757">
    <property type="entry name" value="Acyl_transf_3"/>
    <property type="match status" value="1"/>
</dbReference>
<feature type="transmembrane region" description="Helical" evidence="1">
    <location>
        <begin position="296"/>
        <end position="316"/>
    </location>
</feature>
<gene>
    <name evidence="3" type="ORF">FXB40_44695</name>
</gene>
<dbReference type="OrthoDB" id="9796461at2"/>
<evidence type="ECO:0000256" key="1">
    <source>
        <dbReference type="SAM" id="Phobius"/>
    </source>
</evidence>
<sequence length="369" mass="40907">MATTRRVVAKCERGCCKIKKLSEIQTSDVRTTVVQKLEFLPRLESLRGLAAVSVVGYHACGRFTDTYVTGMAPVVLFFVLSGFVLSRSLARNDDIAVFLRHRILRLFPAAIAVVLLLVALHEAFGFYLGFGPDFSPFNVMLNALMIRHDINGPMWSMTVECFATPVIILAFLGGRRFGLRVLMAAIAVLFGLSFIGSYAHLLGGYTNLAPLYAFVLGVALHFSGRRLVEGIGGRQMVVAVVAGVLFLYCGLQKQTAPIILLEACSSGLLVALIAFGDRQRGFRWLDQPVIGFYGRISYSFYLFHMIGLSVAVRISAIDGWPMLSILLSIVIGVLLTTPMAWISRRFIEEPFIAISRKWRDRRREVLTTT</sequence>
<keyword evidence="3" id="KW-0012">Acyltransferase</keyword>
<feature type="transmembrane region" description="Helical" evidence="1">
    <location>
        <begin position="235"/>
        <end position="251"/>
    </location>
</feature>
<feature type="transmembrane region" description="Helical" evidence="1">
    <location>
        <begin position="257"/>
        <end position="275"/>
    </location>
</feature>
<comment type="caution">
    <text evidence="3">The sequence shown here is derived from an EMBL/GenBank/DDBJ whole genome shotgun (WGS) entry which is preliminary data.</text>
</comment>
<feature type="transmembrane region" description="Helical" evidence="1">
    <location>
        <begin position="67"/>
        <end position="85"/>
    </location>
</feature>
<evidence type="ECO:0000313" key="4">
    <source>
        <dbReference type="Proteomes" id="UP000324758"/>
    </source>
</evidence>
<keyword evidence="1" id="KW-0472">Membrane</keyword>
<feature type="transmembrane region" description="Helical" evidence="1">
    <location>
        <begin position="179"/>
        <end position="199"/>
    </location>
</feature>
<keyword evidence="1" id="KW-1133">Transmembrane helix</keyword>
<reference evidence="3 4" key="1">
    <citation type="submission" date="2019-08" db="EMBL/GenBank/DDBJ databases">
        <title>Bradyrhizobium hipponensis sp. nov., a rhizobium isolated from a Lupinus angustifolius root nodule in Tunisia.</title>
        <authorList>
            <person name="Off K."/>
            <person name="Rejili M."/>
            <person name="Mars M."/>
            <person name="Brachmann A."/>
            <person name="Marin M."/>
        </authorList>
    </citation>
    <scope>NUCLEOTIDE SEQUENCE [LARGE SCALE GENOMIC DNA]</scope>
    <source>
        <strain evidence="3 4">CTAW71</strain>
    </source>
</reference>
<keyword evidence="4" id="KW-1185">Reference proteome</keyword>
<feature type="transmembrane region" description="Helical" evidence="1">
    <location>
        <begin position="150"/>
        <end position="172"/>
    </location>
</feature>
<evidence type="ECO:0000259" key="2">
    <source>
        <dbReference type="Pfam" id="PF01757"/>
    </source>
</evidence>
<proteinExistence type="predicted"/>
<organism evidence="3 4">
    <name type="scientific">Bradyrhizobium rifense</name>
    <dbReference type="NCBI Taxonomy" id="515499"/>
    <lineage>
        <taxon>Bacteria</taxon>
        <taxon>Pseudomonadati</taxon>
        <taxon>Pseudomonadota</taxon>
        <taxon>Alphaproteobacteria</taxon>
        <taxon>Hyphomicrobiales</taxon>
        <taxon>Nitrobacteraceae</taxon>
        <taxon>Bradyrhizobium</taxon>
    </lineage>
</organism>
<accession>A0A5D3KAK1</accession>
<dbReference type="EMBL" id="VSSS01000090">
    <property type="protein sequence ID" value="TYL84502.1"/>
    <property type="molecule type" value="Genomic_DNA"/>
</dbReference>
<dbReference type="InterPro" id="IPR050879">
    <property type="entry name" value="Acyltransferase_3"/>
</dbReference>
<evidence type="ECO:0000313" key="3">
    <source>
        <dbReference type="EMBL" id="TYL84502.1"/>
    </source>
</evidence>
<dbReference type="Proteomes" id="UP000324758">
    <property type="component" value="Unassembled WGS sequence"/>
</dbReference>
<dbReference type="AlphaFoldDB" id="A0A5D3KAK1"/>
<protein>
    <submittedName>
        <fullName evidence="3">Acyltransferase</fullName>
    </submittedName>
</protein>
<dbReference type="PANTHER" id="PTHR23028">
    <property type="entry name" value="ACETYLTRANSFERASE"/>
    <property type="match status" value="1"/>
</dbReference>
<keyword evidence="1" id="KW-0812">Transmembrane</keyword>
<keyword evidence="3" id="KW-0808">Transferase</keyword>
<dbReference type="GO" id="GO:0016747">
    <property type="term" value="F:acyltransferase activity, transferring groups other than amino-acyl groups"/>
    <property type="evidence" value="ECO:0007669"/>
    <property type="project" value="InterPro"/>
</dbReference>